<dbReference type="EnsemblMetazoa" id="Aqu2.1.05781_001">
    <property type="protein sequence ID" value="Aqu2.1.05781_001"/>
    <property type="gene ID" value="Aqu2.1.05781"/>
</dbReference>
<evidence type="ECO:0000313" key="4">
    <source>
        <dbReference type="EnsemblMetazoa" id="Aqu2.1.05781_001"/>
    </source>
</evidence>
<name>A0A1X7SUK8_AMPQE</name>
<keyword evidence="1" id="KW-0677">Repeat</keyword>
<dbReference type="SUPFAM" id="SSF48403">
    <property type="entry name" value="Ankyrin repeat"/>
    <property type="match status" value="1"/>
</dbReference>
<dbReference type="InterPro" id="IPR036770">
    <property type="entry name" value="Ankyrin_rpt-contain_sf"/>
</dbReference>
<dbReference type="PROSITE" id="PS50088">
    <property type="entry name" value="ANK_REPEAT"/>
    <property type="match status" value="2"/>
</dbReference>
<dbReference type="PROSITE" id="PS50297">
    <property type="entry name" value="ANK_REP_REGION"/>
    <property type="match status" value="1"/>
</dbReference>
<sequence length="392" mass="44325">MLASIGGHIEIFNSLLQNGANPFVQLPANKGCIGLNYLACTALSEHIYKSIGGEIIIPRDGTLVEDMLEMAVKERGVSSHFYKPFMQVIKNKIKEKFQWLQDCFRALNSNFIDTATNILISKALVTEAKQKFQSYIKEDATCENVHQLVQLLQPHYSCLNINLLTIPCTITEPIKEQAEEYNTNLKLFKDTTSLLELAMMTKGMQYPDGVVGCSKLILRLNKPWCSRTIAELNKLETFYLSPILLSVNLIKTHYDASSFHCIYFFPQSSQTESLIEEVFQQSSFLYAIGVFEVMIDDIPIMMEEKNESFTFEAALQELISLPLENGNTALILASEKRDFLSVQFLLSKDPDINIQNNDGWTALMSATANRHHQVVELLLSKDPDMNIQDKNG</sequence>
<dbReference type="SUPFAM" id="SSF140860">
    <property type="entry name" value="Pseudo ankyrin repeat-like"/>
    <property type="match status" value="1"/>
</dbReference>
<dbReference type="Gene3D" id="1.25.40.20">
    <property type="entry name" value="Ankyrin repeat-containing domain"/>
    <property type="match status" value="1"/>
</dbReference>
<dbReference type="GO" id="GO:0004842">
    <property type="term" value="F:ubiquitin-protein transferase activity"/>
    <property type="evidence" value="ECO:0007669"/>
    <property type="project" value="TreeGrafter"/>
</dbReference>
<dbReference type="SMART" id="SM00248">
    <property type="entry name" value="ANK"/>
    <property type="match status" value="3"/>
</dbReference>
<feature type="repeat" description="ANK" evidence="3">
    <location>
        <begin position="358"/>
        <end position="390"/>
    </location>
</feature>
<dbReference type="InterPro" id="IPR002110">
    <property type="entry name" value="Ankyrin_rpt"/>
</dbReference>
<dbReference type="Pfam" id="PF12796">
    <property type="entry name" value="Ank_2"/>
    <property type="match status" value="1"/>
</dbReference>
<protein>
    <submittedName>
        <fullName evidence="4">Uncharacterized protein</fullName>
    </submittedName>
</protein>
<dbReference type="PANTHER" id="PTHR24171">
    <property type="entry name" value="ANKYRIN REPEAT DOMAIN-CONTAINING PROTEIN 39-RELATED"/>
    <property type="match status" value="1"/>
</dbReference>
<keyword evidence="2 3" id="KW-0040">ANK repeat</keyword>
<evidence type="ECO:0000256" key="2">
    <source>
        <dbReference type="ARBA" id="ARBA00023043"/>
    </source>
</evidence>
<feature type="repeat" description="ANK" evidence="3">
    <location>
        <begin position="325"/>
        <end position="357"/>
    </location>
</feature>
<dbReference type="AlphaFoldDB" id="A0A1X7SUK8"/>
<dbReference type="STRING" id="400682.A0A1X7SUK8"/>
<accession>A0A1X7SUK8</accession>
<evidence type="ECO:0000256" key="3">
    <source>
        <dbReference type="PROSITE-ProRule" id="PRU00023"/>
    </source>
</evidence>
<dbReference type="InParanoid" id="A0A1X7SUK8"/>
<dbReference type="PANTHER" id="PTHR24171:SF8">
    <property type="entry name" value="BRCA1-ASSOCIATED RING DOMAIN PROTEIN 1"/>
    <property type="match status" value="1"/>
</dbReference>
<evidence type="ECO:0000256" key="1">
    <source>
        <dbReference type="ARBA" id="ARBA00022737"/>
    </source>
</evidence>
<reference evidence="4" key="1">
    <citation type="submission" date="2017-05" db="UniProtKB">
        <authorList>
            <consortium name="EnsemblMetazoa"/>
        </authorList>
    </citation>
    <scope>IDENTIFICATION</scope>
</reference>
<organism evidence="4">
    <name type="scientific">Amphimedon queenslandica</name>
    <name type="common">Sponge</name>
    <dbReference type="NCBI Taxonomy" id="400682"/>
    <lineage>
        <taxon>Eukaryota</taxon>
        <taxon>Metazoa</taxon>
        <taxon>Porifera</taxon>
        <taxon>Demospongiae</taxon>
        <taxon>Heteroscleromorpha</taxon>
        <taxon>Haplosclerida</taxon>
        <taxon>Niphatidae</taxon>
        <taxon>Amphimedon</taxon>
    </lineage>
</organism>
<dbReference type="GO" id="GO:0085020">
    <property type="term" value="P:protein K6-linked ubiquitination"/>
    <property type="evidence" value="ECO:0007669"/>
    <property type="project" value="TreeGrafter"/>
</dbReference>
<proteinExistence type="predicted"/>